<comment type="caution">
    <text evidence="2">The sequence shown here is derived from an EMBL/GenBank/DDBJ whole genome shotgun (WGS) entry which is preliminary data.</text>
</comment>
<dbReference type="AlphaFoldDB" id="A0A7X1G1T9"/>
<evidence type="ECO:0000313" key="3">
    <source>
        <dbReference type="Proteomes" id="UP000551327"/>
    </source>
</evidence>
<dbReference type="RefSeq" id="WP_185680264.1">
    <property type="nucleotide sequence ID" value="NZ_JACLAX010000019.1"/>
</dbReference>
<evidence type="ECO:0008006" key="4">
    <source>
        <dbReference type="Google" id="ProtNLM"/>
    </source>
</evidence>
<dbReference type="PROSITE" id="PS51257">
    <property type="entry name" value="PROKAR_LIPOPROTEIN"/>
    <property type="match status" value="1"/>
</dbReference>
<dbReference type="EMBL" id="JACLAX010000019">
    <property type="protein sequence ID" value="MBC2670402.1"/>
    <property type="molecule type" value="Genomic_DNA"/>
</dbReference>
<dbReference type="Proteomes" id="UP000551327">
    <property type="component" value="Unassembled WGS sequence"/>
</dbReference>
<feature type="signal peptide" evidence="1">
    <location>
        <begin position="1"/>
        <end position="19"/>
    </location>
</feature>
<gene>
    <name evidence="2" type="ORF">H7F53_14715</name>
</gene>
<evidence type="ECO:0000256" key="1">
    <source>
        <dbReference type="SAM" id="SignalP"/>
    </source>
</evidence>
<name>A0A7X1G1T9_9SPHN</name>
<feature type="chain" id="PRO_5031188635" description="DUF4439 domain-containing protein" evidence="1">
    <location>
        <begin position="20"/>
        <end position="179"/>
    </location>
</feature>
<evidence type="ECO:0000313" key="2">
    <source>
        <dbReference type="EMBL" id="MBC2670402.1"/>
    </source>
</evidence>
<sequence length="179" mass="17699">MTALPRSACLLLLAGLSLASCSRPEGYPSLARRPQEVEAGRITGSLPAPTITAPPGLLPAEPTVAAPTGAGLAEALAALRDQAAAAHGRFADARGRAGHTIVAGRGAAPGSEAWALAAVAIADLTAAHDATATALAELDGLYVRARIDGGDGGAIAAVRDQVTAWVADEDAVLAELVGA</sequence>
<protein>
    <recommendedName>
        <fullName evidence="4">DUF4439 domain-containing protein</fullName>
    </recommendedName>
</protein>
<organism evidence="2 3">
    <name type="scientific">Novosphingobium piscinae</name>
    <dbReference type="NCBI Taxonomy" id="1507448"/>
    <lineage>
        <taxon>Bacteria</taxon>
        <taxon>Pseudomonadati</taxon>
        <taxon>Pseudomonadota</taxon>
        <taxon>Alphaproteobacteria</taxon>
        <taxon>Sphingomonadales</taxon>
        <taxon>Sphingomonadaceae</taxon>
        <taxon>Novosphingobium</taxon>
    </lineage>
</organism>
<keyword evidence="1" id="KW-0732">Signal</keyword>
<reference evidence="2 3" key="1">
    <citation type="submission" date="2020-08" db="EMBL/GenBank/DDBJ databases">
        <title>The genome sequence of type strain Novosphingobium piscinae KCTC 42194.</title>
        <authorList>
            <person name="Liu Y."/>
        </authorList>
    </citation>
    <scope>NUCLEOTIDE SEQUENCE [LARGE SCALE GENOMIC DNA]</scope>
    <source>
        <strain evidence="2 3">KCTC 42194</strain>
    </source>
</reference>
<accession>A0A7X1G1T9</accession>
<keyword evidence="3" id="KW-1185">Reference proteome</keyword>
<proteinExistence type="predicted"/>